<sequence>MEAVPICNLPFGYSTTRDKNITKLKVNGPLYDAKEENCHNQEECGKSAECMRWTSLEAAWTSCNNKSFAHAHPSKDKYSLPYFDNFILVGEVLAVWSTSTKFDAKAKQLSFGLTITKDGDFIMDFRGQKMDYAKSTKIAHCLPNNTFVAEPVTWKINGTEPKSNHNNLLVFHMLPQESARINSGDESNIRVFPKGPECDELFIKFHTKDYTLLGQKDPLPTTTTTSPLPPTQTRINTSKRTSTSRKKPPQTTTTPKTTTTSDPGSGNFKFVATTTFIVAFFIFVGGIYCLFNVSADYTKSDMQYLFRGELLDIEIALILRLGFFVTSFLALLSGYFKVMVYHMDTYTIYQTPPYIHYLIPISIFIGLLLITSIFNCYYNHLKKRNRRRIEERKEEDRREARRQDAYARCARNMARMRMQRKNVKIL</sequence>
<protein>
    <submittedName>
        <fullName evidence="1">Uncharacterized protein</fullName>
    </submittedName>
</protein>
<dbReference type="EMBL" id="CAVMJV010000027">
    <property type="protein sequence ID" value="CAK5075251.1"/>
    <property type="molecule type" value="Genomic_DNA"/>
</dbReference>
<evidence type="ECO:0000313" key="2">
    <source>
        <dbReference type="Proteomes" id="UP001497535"/>
    </source>
</evidence>
<gene>
    <name evidence="1" type="ORF">MENTE1834_LOCUS22042</name>
</gene>
<name>A0ACB0Z8F8_MELEN</name>
<dbReference type="Proteomes" id="UP001497535">
    <property type="component" value="Unassembled WGS sequence"/>
</dbReference>
<accession>A0ACB0Z8F8</accession>
<comment type="caution">
    <text evidence="1">The sequence shown here is derived from an EMBL/GenBank/DDBJ whole genome shotgun (WGS) entry which is preliminary data.</text>
</comment>
<proteinExistence type="predicted"/>
<keyword evidence="2" id="KW-1185">Reference proteome</keyword>
<organism evidence="1 2">
    <name type="scientific">Meloidogyne enterolobii</name>
    <name type="common">Root-knot nematode worm</name>
    <name type="synonym">Meloidogyne mayaguensis</name>
    <dbReference type="NCBI Taxonomy" id="390850"/>
    <lineage>
        <taxon>Eukaryota</taxon>
        <taxon>Metazoa</taxon>
        <taxon>Ecdysozoa</taxon>
        <taxon>Nematoda</taxon>
        <taxon>Chromadorea</taxon>
        <taxon>Rhabditida</taxon>
        <taxon>Tylenchina</taxon>
        <taxon>Tylenchomorpha</taxon>
        <taxon>Tylenchoidea</taxon>
        <taxon>Meloidogynidae</taxon>
        <taxon>Meloidogyninae</taxon>
        <taxon>Meloidogyne</taxon>
    </lineage>
</organism>
<evidence type="ECO:0000313" key="1">
    <source>
        <dbReference type="EMBL" id="CAK5075251.1"/>
    </source>
</evidence>
<reference evidence="1" key="1">
    <citation type="submission" date="2023-11" db="EMBL/GenBank/DDBJ databases">
        <authorList>
            <person name="Poullet M."/>
        </authorList>
    </citation>
    <scope>NUCLEOTIDE SEQUENCE</scope>
    <source>
        <strain evidence="1">E1834</strain>
    </source>
</reference>